<gene>
    <name evidence="3" type="ORF">DNFV4_02606</name>
</gene>
<dbReference type="KEGG" id="nti:DNFV4_02606"/>
<organism evidence="3 4">
    <name type="scientific">Nitrospira tepida</name>
    <dbReference type="NCBI Taxonomy" id="2973512"/>
    <lineage>
        <taxon>Bacteria</taxon>
        <taxon>Pseudomonadati</taxon>
        <taxon>Nitrospirota</taxon>
        <taxon>Nitrospiria</taxon>
        <taxon>Nitrospirales</taxon>
        <taxon>Nitrospiraceae</taxon>
        <taxon>Nitrospira</taxon>
    </lineage>
</organism>
<evidence type="ECO:0000313" key="3">
    <source>
        <dbReference type="EMBL" id="CAI4032178.1"/>
    </source>
</evidence>
<dbReference type="Proteomes" id="UP001179121">
    <property type="component" value="Chromosome"/>
</dbReference>
<name>A0AA86T8B8_9BACT</name>
<reference evidence="3" key="1">
    <citation type="submission" date="2022-10" db="EMBL/GenBank/DDBJ databases">
        <authorList>
            <person name="Koch H."/>
        </authorList>
    </citation>
    <scope>NUCLEOTIDE SEQUENCE</scope>
    <source>
        <strain evidence="3">DNF</strain>
    </source>
</reference>
<dbReference type="GO" id="GO:0009307">
    <property type="term" value="P:DNA restriction-modification system"/>
    <property type="evidence" value="ECO:0007669"/>
    <property type="project" value="UniProtKB-KW"/>
</dbReference>
<dbReference type="AlphaFoldDB" id="A0AA86T8B8"/>
<evidence type="ECO:0000313" key="4">
    <source>
        <dbReference type="Proteomes" id="UP001179121"/>
    </source>
</evidence>
<accession>A0AA86T8B8</accession>
<keyword evidence="4" id="KW-1185">Reference proteome</keyword>
<proteinExistence type="inferred from homology"/>
<keyword evidence="2" id="KW-0680">Restriction system</keyword>
<evidence type="ECO:0000256" key="2">
    <source>
        <dbReference type="ARBA" id="ARBA00022747"/>
    </source>
</evidence>
<dbReference type="EMBL" id="OX365700">
    <property type="protein sequence ID" value="CAI4032178.1"/>
    <property type="molecule type" value="Genomic_DNA"/>
</dbReference>
<dbReference type="Gene3D" id="1.20.1260.30">
    <property type="match status" value="1"/>
</dbReference>
<protein>
    <submittedName>
        <fullName evidence="3">Uncharacterized protein</fullName>
    </submittedName>
</protein>
<evidence type="ECO:0000256" key="1">
    <source>
        <dbReference type="ARBA" id="ARBA00006594"/>
    </source>
</evidence>
<sequence length="45" mass="4947">MSPSAIAPIVCNSCNLLRDDGMSYGNYVEQLTPLSLHTVEESPHR</sequence>
<comment type="similarity">
    <text evidence="1">Belongs to the N(4)/N(6)-methyltransferase family.</text>
</comment>
<dbReference type="InterPro" id="IPR038333">
    <property type="entry name" value="T1MK-like_N_sf"/>
</dbReference>